<dbReference type="Proteomes" id="UP000669605">
    <property type="component" value="Unassembled WGS sequence"/>
</dbReference>
<evidence type="ECO:0000313" key="1">
    <source>
        <dbReference type="EMBL" id="NMH17393.1"/>
    </source>
</evidence>
<evidence type="ECO:0008006" key="3">
    <source>
        <dbReference type="Google" id="ProtNLM"/>
    </source>
</evidence>
<accession>A0ABX1QNB4</accession>
<name>A0ABX1QNB4_9PROT</name>
<proteinExistence type="predicted"/>
<keyword evidence="2" id="KW-1185">Reference proteome</keyword>
<gene>
    <name evidence="1" type="ORF">GV368_09875</name>
</gene>
<dbReference type="EMBL" id="JAAAUB010000018">
    <property type="protein sequence ID" value="NMH17393.1"/>
    <property type="molecule type" value="Genomic_DNA"/>
</dbReference>
<organism evidence="1 2">
    <name type="scientific">Tepidiphilus baoligensis</name>
    <dbReference type="NCBI Taxonomy" id="2698687"/>
    <lineage>
        <taxon>Bacteria</taxon>
        <taxon>Pseudomonadati</taxon>
        <taxon>Pseudomonadota</taxon>
        <taxon>Hydrogenophilia</taxon>
        <taxon>Hydrogenophilales</taxon>
        <taxon>Hydrogenophilaceae</taxon>
        <taxon>Tepidiphilus</taxon>
    </lineage>
</organism>
<reference evidence="1 2" key="1">
    <citation type="journal article" date="2020" name="Curr. Microbiol.">
        <title>Tepidiphilus baoligensis sp. nov., a Novel Bacterium of the Family Hydrogenophilaceae Isolated from an Oil Reservoir.</title>
        <authorList>
            <person name="Zhang X."/>
            <person name="Wang G."/>
            <person name="Ma X."/>
            <person name="Yu J."/>
            <person name="You J."/>
            <person name="Xue Y."/>
            <person name="Ma Y."/>
        </authorList>
    </citation>
    <scope>NUCLEOTIDE SEQUENCE [LARGE SCALE GENOMIC DNA]</scope>
    <source>
        <strain evidence="1 2">B18-69</strain>
    </source>
</reference>
<sequence length="300" mass="32642">MVALVLGLVVIGAVTNLFLTNRQTYRTTENLARMQENLRFAFELMARDVREAGATACGPTTVANVLKGTPTSWSWEGESLRAYGSCNAVPTFPPSNCAAGTPVLAISRASNSAGEVRVTDHDPETSATMNISHVGTIKNDNILFVCKGSQAAIFQATNVNAKSLTVVHQAGQNTPGNETKCLDFPLKPNQCKTSFKGGTLLRFERILWYLGNNNRNGTSLYRKVNDDNAIEMVPDIVALDFTFLSENGNTYQTIASVGNWTQVRAVRAIVTTESIDAVGTGGERLRRTHRFTVALRNRLP</sequence>
<protein>
    <recommendedName>
        <fullName evidence="3">Type IV pilus assembly protein PilW</fullName>
    </recommendedName>
</protein>
<evidence type="ECO:0000313" key="2">
    <source>
        <dbReference type="Proteomes" id="UP000669605"/>
    </source>
</evidence>
<comment type="caution">
    <text evidence="1">The sequence shown here is derived from an EMBL/GenBank/DDBJ whole genome shotgun (WGS) entry which is preliminary data.</text>
</comment>